<protein>
    <submittedName>
        <fullName evidence="3">Cold-shock protein</fullName>
    </submittedName>
</protein>
<evidence type="ECO:0000313" key="3">
    <source>
        <dbReference type="EMBL" id="OEJ95942.1"/>
    </source>
</evidence>
<evidence type="ECO:0000313" key="4">
    <source>
        <dbReference type="Proteomes" id="UP000095329"/>
    </source>
</evidence>
<dbReference type="Proteomes" id="UP000095329">
    <property type="component" value="Unassembled WGS sequence"/>
</dbReference>
<dbReference type="GO" id="GO:0003676">
    <property type="term" value="F:nucleic acid binding"/>
    <property type="evidence" value="ECO:0007669"/>
    <property type="project" value="InterPro"/>
</dbReference>
<organism evidence="3 4">
    <name type="scientific">Streptomyces thermolilacinus SPC6</name>
    <dbReference type="NCBI Taxonomy" id="1306406"/>
    <lineage>
        <taxon>Bacteria</taxon>
        <taxon>Bacillati</taxon>
        <taxon>Actinomycetota</taxon>
        <taxon>Actinomycetes</taxon>
        <taxon>Kitasatosporales</taxon>
        <taxon>Streptomycetaceae</taxon>
        <taxon>Streptomyces</taxon>
    </lineage>
</organism>
<dbReference type="Gene3D" id="2.40.50.140">
    <property type="entry name" value="Nucleic acid-binding proteins"/>
    <property type="match status" value="1"/>
</dbReference>
<feature type="domain" description="CSD" evidence="2">
    <location>
        <begin position="9"/>
        <end position="77"/>
    </location>
</feature>
<dbReference type="InterPro" id="IPR002059">
    <property type="entry name" value="CSP_DNA-bd"/>
</dbReference>
<dbReference type="STRING" id="1306406.J116_017120"/>
<dbReference type="SUPFAM" id="SSF50249">
    <property type="entry name" value="Nucleic acid-binding proteins"/>
    <property type="match status" value="1"/>
</dbReference>
<dbReference type="AlphaFoldDB" id="A0A1D3DUD1"/>
<feature type="region of interest" description="Disordered" evidence="1">
    <location>
        <begin position="76"/>
        <end position="105"/>
    </location>
</feature>
<dbReference type="Pfam" id="PF00313">
    <property type="entry name" value="CSD"/>
    <property type="match status" value="1"/>
</dbReference>
<gene>
    <name evidence="3" type="ORF">J116_017120</name>
</gene>
<comment type="caution">
    <text evidence="3">The sequence shown here is derived from an EMBL/GenBank/DDBJ whole genome shotgun (WGS) entry which is preliminary data.</text>
</comment>
<dbReference type="EMBL" id="ASHX02000001">
    <property type="protein sequence ID" value="OEJ95942.1"/>
    <property type="molecule type" value="Genomic_DNA"/>
</dbReference>
<feature type="compositionally biased region" description="Gly residues" evidence="1">
    <location>
        <begin position="85"/>
        <end position="95"/>
    </location>
</feature>
<dbReference type="eggNOG" id="COG1278">
    <property type="taxonomic scope" value="Bacteria"/>
</dbReference>
<keyword evidence="4" id="KW-1185">Reference proteome</keyword>
<dbReference type="PROSITE" id="PS51857">
    <property type="entry name" value="CSD_2"/>
    <property type="match status" value="1"/>
</dbReference>
<evidence type="ECO:0000259" key="2">
    <source>
        <dbReference type="PROSITE" id="PS51857"/>
    </source>
</evidence>
<dbReference type="InterPro" id="IPR012340">
    <property type="entry name" value="NA-bd_OB-fold"/>
</dbReference>
<dbReference type="OrthoDB" id="5195005at2"/>
<evidence type="ECO:0000256" key="1">
    <source>
        <dbReference type="SAM" id="MobiDB-lite"/>
    </source>
</evidence>
<accession>A0A1D3DUD1</accession>
<reference evidence="3 4" key="1">
    <citation type="journal article" date="2013" name="Genome Announc.">
        <title>Genome Sequence of Streptomyces violaceusniger Strain SPC6, a Halotolerant Streptomycete That Exhibits Rapid Growth and Development.</title>
        <authorList>
            <person name="Chen X."/>
            <person name="Zhang B."/>
            <person name="Zhang W."/>
            <person name="Wu X."/>
            <person name="Zhang M."/>
            <person name="Chen T."/>
            <person name="Liu G."/>
            <person name="Dyson P."/>
        </authorList>
    </citation>
    <scope>NUCLEOTIDE SEQUENCE [LARGE SCALE GENOMIC DNA]</scope>
    <source>
        <strain evidence="3 4">SPC6</strain>
    </source>
</reference>
<name>A0A1D3DUD1_9ACTN</name>
<sequence>MSDVTPDDVYDGHVREWHSEEGWGVLVTPGLPDDVWAHYSAVEAEGFRALTAGEAVTFTAERAEQDQFRWRAVRVWPSGPEPLPGDGGGTGGPGYSSGLDITFDT</sequence>
<proteinExistence type="predicted"/>